<protein>
    <submittedName>
        <fullName evidence="1">Uncharacterized protein</fullName>
    </submittedName>
</protein>
<dbReference type="AlphaFoldDB" id="A0A0E9P7M6"/>
<proteinExistence type="predicted"/>
<reference evidence="1" key="2">
    <citation type="journal article" date="2015" name="Fish Shellfish Immunol.">
        <title>Early steps in the European eel (Anguilla anguilla)-Vibrio vulnificus interaction in the gills: Role of the RtxA13 toxin.</title>
        <authorList>
            <person name="Callol A."/>
            <person name="Pajuelo D."/>
            <person name="Ebbesson L."/>
            <person name="Teles M."/>
            <person name="MacKenzie S."/>
            <person name="Amaro C."/>
        </authorList>
    </citation>
    <scope>NUCLEOTIDE SEQUENCE</scope>
</reference>
<organism evidence="1">
    <name type="scientific">Anguilla anguilla</name>
    <name type="common">European freshwater eel</name>
    <name type="synonym">Muraena anguilla</name>
    <dbReference type="NCBI Taxonomy" id="7936"/>
    <lineage>
        <taxon>Eukaryota</taxon>
        <taxon>Metazoa</taxon>
        <taxon>Chordata</taxon>
        <taxon>Craniata</taxon>
        <taxon>Vertebrata</taxon>
        <taxon>Euteleostomi</taxon>
        <taxon>Actinopterygii</taxon>
        <taxon>Neopterygii</taxon>
        <taxon>Teleostei</taxon>
        <taxon>Anguilliformes</taxon>
        <taxon>Anguillidae</taxon>
        <taxon>Anguilla</taxon>
    </lineage>
</organism>
<sequence>MCMCALVLRLPRKALPLDPKAIATKCVGRWLTIE</sequence>
<accession>A0A0E9P7M6</accession>
<reference evidence="1" key="1">
    <citation type="submission" date="2014-11" db="EMBL/GenBank/DDBJ databases">
        <authorList>
            <person name="Amaro Gonzalez C."/>
        </authorList>
    </citation>
    <scope>NUCLEOTIDE SEQUENCE</scope>
</reference>
<evidence type="ECO:0000313" key="1">
    <source>
        <dbReference type="EMBL" id="JAG99847.1"/>
    </source>
</evidence>
<dbReference type="EMBL" id="GBXM01108729">
    <property type="protein sequence ID" value="JAG99847.1"/>
    <property type="molecule type" value="Transcribed_RNA"/>
</dbReference>
<name>A0A0E9P7M6_ANGAN</name>